<gene>
    <name evidence="1" type="ORF">FH063_002168</name>
</gene>
<dbReference type="Proteomes" id="UP000325333">
    <property type="component" value="Unassembled WGS sequence"/>
</dbReference>
<evidence type="ECO:0000313" key="1">
    <source>
        <dbReference type="EMBL" id="KAA1053933.1"/>
    </source>
</evidence>
<organism evidence="1 2">
    <name type="scientific">Azospirillum argentinense</name>
    <dbReference type="NCBI Taxonomy" id="2970906"/>
    <lineage>
        <taxon>Bacteria</taxon>
        <taxon>Pseudomonadati</taxon>
        <taxon>Pseudomonadota</taxon>
        <taxon>Alphaproteobacteria</taxon>
        <taxon>Rhodospirillales</taxon>
        <taxon>Azospirillaceae</taxon>
        <taxon>Azospirillum</taxon>
    </lineage>
</organism>
<sequence>MDQGAGPRTAKLGYGHVRNGPAIWLKLSALARLERPI</sequence>
<protein>
    <submittedName>
        <fullName evidence="1">Uncharacterized protein</fullName>
    </submittedName>
</protein>
<evidence type="ECO:0000313" key="2">
    <source>
        <dbReference type="Proteomes" id="UP000325333"/>
    </source>
</evidence>
<reference evidence="1 2" key="1">
    <citation type="submission" date="2019-07" db="EMBL/GenBank/DDBJ databases">
        <title>Genome sequencing of the stress-tolerant strain Azospirillum brasilense Az19.</title>
        <authorList>
            <person name="Maroniche G.A."/>
            <person name="Garcia J.E."/>
            <person name="Pagnussat L."/>
            <person name="Amenta M."/>
            <person name="Creus C.M."/>
        </authorList>
    </citation>
    <scope>NUCLEOTIDE SEQUENCE [LARGE SCALE GENOMIC DNA]</scope>
    <source>
        <strain evidence="1 2">Az19</strain>
    </source>
</reference>
<accession>A0A5B0KQG3</accession>
<proteinExistence type="predicted"/>
<comment type="caution">
    <text evidence="1">The sequence shown here is derived from an EMBL/GenBank/DDBJ whole genome shotgun (WGS) entry which is preliminary data.</text>
</comment>
<dbReference type="EMBL" id="VEWN01000012">
    <property type="protein sequence ID" value="KAA1053933.1"/>
    <property type="molecule type" value="Genomic_DNA"/>
</dbReference>
<dbReference type="AlphaFoldDB" id="A0A5B0KQG3"/>
<name>A0A5B0KQG3_9PROT</name>